<proteinExistence type="inferred from homology"/>
<evidence type="ECO:0000313" key="11">
    <source>
        <dbReference type="EMBL" id="RGE73057.1"/>
    </source>
</evidence>
<dbReference type="Proteomes" id="UP000260812">
    <property type="component" value="Unassembled WGS sequence"/>
</dbReference>
<organism evidence="10 12">
    <name type="scientific">Eisenbergiella massiliensis</name>
    <dbReference type="NCBI Taxonomy" id="1720294"/>
    <lineage>
        <taxon>Bacteria</taxon>
        <taxon>Bacillati</taxon>
        <taxon>Bacillota</taxon>
        <taxon>Clostridia</taxon>
        <taxon>Lachnospirales</taxon>
        <taxon>Lachnospiraceae</taxon>
        <taxon>Eisenbergiella</taxon>
    </lineage>
</organism>
<dbReference type="GO" id="GO:0030001">
    <property type="term" value="P:metal ion transport"/>
    <property type="evidence" value="ECO:0007669"/>
    <property type="project" value="UniProtKB-ARBA"/>
</dbReference>
<evidence type="ECO:0000256" key="7">
    <source>
        <dbReference type="ARBA" id="ARBA00023065"/>
    </source>
</evidence>
<keyword evidence="12" id="KW-1185">Reference proteome</keyword>
<dbReference type="PANTHER" id="PTHR32024:SF2">
    <property type="entry name" value="TRK SYSTEM POTASSIUM UPTAKE PROTEIN TRKG-RELATED"/>
    <property type="match status" value="1"/>
</dbReference>
<feature type="transmembrane region" description="Helical" evidence="9">
    <location>
        <begin position="72"/>
        <end position="97"/>
    </location>
</feature>
<sequence length="506" mass="54819">MRKFIREESSIGKLILLIGMLLAVPLLALPFYPEESGDAPAFLIPAAFSILLGLVIGFLTRHKKEAYNYRGHLYASSMTVLAAWGYGILAGAAPFLLAGRLGVVQALFEAVSGWTTTGLSVVDVREAGRLFLFHRSFMQFCGGLGFVMMMIIFVQERESVNLYNAEGHPDRLMPNLGKTARAISLMYCGFLAVGTLAYVVAGMSVFDSINHAMCALSTGGFSTQTDSIGAYGSIAVDTITCILMLIGTTNFAVLLLLVQGRLKKVLQVSEMRFMFGVLAVAVPLAAWSLGSHLLVGKSGESFRQAGFNVISALSTTGFSTMGYQDWPQSAIGIMILLMLIGGGIGSTAGGLKLTRVYIMMRMAAENLKERVSSGRRISIPYYRNAQGRQLIDEKLYKQTGSFAVTYLLLFITGSLLLTETADCDLAEAMFEFSSSLGTVGLSIGITGPATNNATLLVEMAGMLLGRLEIFIVPIGCYCLFDRIRTAGRSFRIRQARPDMENAVHFR</sequence>
<reference evidence="10 13" key="1">
    <citation type="submission" date="2018-08" db="EMBL/GenBank/DDBJ databases">
        <title>A genome reference for cultivated species of the human gut microbiota.</title>
        <authorList>
            <person name="Zou Y."/>
            <person name="Xue W."/>
            <person name="Luo G."/>
        </authorList>
    </citation>
    <scope>NUCLEOTIDE SEQUENCE [LARGE SCALE GENOMIC DNA]</scope>
    <source>
        <strain evidence="11 13">AF26-4BH</strain>
        <strain evidence="10">TF05-5AC</strain>
    </source>
</reference>
<evidence type="ECO:0000256" key="3">
    <source>
        <dbReference type="ARBA" id="ARBA00022448"/>
    </source>
</evidence>
<dbReference type="OrthoDB" id="9810952at2"/>
<feature type="transmembrane region" description="Helical" evidence="9">
    <location>
        <begin position="12"/>
        <end position="33"/>
    </location>
</feature>
<dbReference type="GO" id="GO:0008324">
    <property type="term" value="F:monoatomic cation transmembrane transporter activity"/>
    <property type="evidence" value="ECO:0007669"/>
    <property type="project" value="InterPro"/>
</dbReference>
<feature type="transmembrane region" description="Helical" evidence="9">
    <location>
        <begin position="273"/>
        <end position="295"/>
    </location>
</feature>
<evidence type="ECO:0000256" key="6">
    <source>
        <dbReference type="ARBA" id="ARBA00022989"/>
    </source>
</evidence>
<feature type="transmembrane region" description="Helical" evidence="9">
    <location>
        <begin position="39"/>
        <end position="60"/>
    </location>
</feature>
<dbReference type="InterPro" id="IPR003445">
    <property type="entry name" value="Cat_transpt"/>
</dbReference>
<feature type="transmembrane region" description="Helical" evidence="9">
    <location>
        <begin position="136"/>
        <end position="154"/>
    </location>
</feature>
<keyword evidence="4" id="KW-1003">Cell membrane</keyword>
<evidence type="ECO:0000256" key="4">
    <source>
        <dbReference type="ARBA" id="ARBA00022475"/>
    </source>
</evidence>
<dbReference type="PANTHER" id="PTHR32024">
    <property type="entry name" value="TRK SYSTEM POTASSIUM UPTAKE PROTEIN TRKG-RELATED"/>
    <property type="match status" value="1"/>
</dbReference>
<dbReference type="AlphaFoldDB" id="A0A3E3IDT9"/>
<keyword evidence="3" id="KW-0813">Transport</keyword>
<evidence type="ECO:0000256" key="5">
    <source>
        <dbReference type="ARBA" id="ARBA00022692"/>
    </source>
</evidence>
<accession>A0A3E3IDT9</accession>
<keyword evidence="7" id="KW-0406">Ion transport</keyword>
<evidence type="ECO:0000313" key="12">
    <source>
        <dbReference type="Proteomes" id="UP000260812"/>
    </source>
</evidence>
<protein>
    <submittedName>
        <fullName evidence="10">TrkH family potassium uptake protein</fullName>
    </submittedName>
</protein>
<gene>
    <name evidence="11" type="ORF">DWY69_06110</name>
    <name evidence="10" type="ORF">DXC51_02130</name>
</gene>
<feature type="transmembrane region" description="Helical" evidence="9">
    <location>
        <begin position="182"/>
        <end position="206"/>
    </location>
</feature>
<evidence type="ECO:0000256" key="2">
    <source>
        <dbReference type="ARBA" id="ARBA00009137"/>
    </source>
</evidence>
<feature type="transmembrane region" description="Helical" evidence="9">
    <location>
        <begin position="459"/>
        <end position="480"/>
    </location>
</feature>
<evidence type="ECO:0000256" key="1">
    <source>
        <dbReference type="ARBA" id="ARBA00004651"/>
    </source>
</evidence>
<evidence type="ECO:0000313" key="13">
    <source>
        <dbReference type="Proteomes" id="UP000261166"/>
    </source>
</evidence>
<evidence type="ECO:0000313" key="10">
    <source>
        <dbReference type="EMBL" id="RGE65141.1"/>
    </source>
</evidence>
<comment type="caution">
    <text evidence="10">The sequence shown here is derived from an EMBL/GenBank/DDBJ whole genome shotgun (WGS) entry which is preliminary data.</text>
</comment>
<dbReference type="GO" id="GO:0005886">
    <property type="term" value="C:plasma membrane"/>
    <property type="evidence" value="ECO:0007669"/>
    <property type="project" value="UniProtKB-SubCell"/>
</dbReference>
<evidence type="ECO:0000256" key="8">
    <source>
        <dbReference type="ARBA" id="ARBA00023136"/>
    </source>
</evidence>
<keyword evidence="6 9" id="KW-1133">Transmembrane helix</keyword>
<evidence type="ECO:0000256" key="9">
    <source>
        <dbReference type="SAM" id="Phobius"/>
    </source>
</evidence>
<feature type="transmembrane region" description="Helical" evidence="9">
    <location>
        <begin position="399"/>
        <end position="417"/>
    </location>
</feature>
<keyword evidence="5 9" id="KW-0812">Transmembrane</keyword>
<comment type="similarity">
    <text evidence="2">Belongs to the TrkH potassium transport family.</text>
</comment>
<dbReference type="Proteomes" id="UP000261166">
    <property type="component" value="Unassembled WGS sequence"/>
</dbReference>
<dbReference type="EMBL" id="QVLU01000004">
    <property type="protein sequence ID" value="RGE73057.1"/>
    <property type="molecule type" value="Genomic_DNA"/>
</dbReference>
<feature type="transmembrane region" description="Helical" evidence="9">
    <location>
        <begin position="234"/>
        <end position="258"/>
    </location>
</feature>
<keyword evidence="8 9" id="KW-0472">Membrane</keyword>
<dbReference type="EMBL" id="QVLV01000001">
    <property type="protein sequence ID" value="RGE65141.1"/>
    <property type="molecule type" value="Genomic_DNA"/>
</dbReference>
<dbReference type="GeneID" id="97985711"/>
<comment type="subcellular location">
    <subcellularLocation>
        <location evidence="1">Cell membrane</location>
        <topology evidence="1">Multi-pass membrane protein</topology>
    </subcellularLocation>
</comment>
<feature type="transmembrane region" description="Helical" evidence="9">
    <location>
        <begin position="330"/>
        <end position="351"/>
    </location>
</feature>
<dbReference type="RefSeq" id="WP_025488271.1">
    <property type="nucleotide sequence ID" value="NZ_CALBAU010000210.1"/>
</dbReference>
<name>A0A3E3IDT9_9FIRM</name>
<dbReference type="Pfam" id="PF02386">
    <property type="entry name" value="TrkH"/>
    <property type="match status" value="1"/>
</dbReference>